<dbReference type="AlphaFoldDB" id="A0A1J4SKV4"/>
<organism evidence="5 6">
    <name type="scientific">Candidatus Desantisbacteria bacterium CG1_02_38_46</name>
    <dbReference type="NCBI Taxonomy" id="1817893"/>
    <lineage>
        <taxon>Bacteria</taxon>
        <taxon>Candidatus Desantisiibacteriota</taxon>
    </lineage>
</organism>
<comment type="caution">
    <text evidence="5">The sequence shown here is derived from an EMBL/GenBank/DDBJ whole genome shotgun (WGS) entry which is preliminary data.</text>
</comment>
<dbReference type="InterPro" id="IPR006357">
    <property type="entry name" value="HAD-SF_hydro_IIA"/>
</dbReference>
<feature type="binding site" evidence="3">
    <location>
        <position position="193"/>
    </location>
    <ligand>
        <name>substrate</name>
    </ligand>
</feature>
<dbReference type="NCBIfam" id="TIGR01460">
    <property type="entry name" value="HAD-SF-IIA"/>
    <property type="match status" value="1"/>
</dbReference>
<dbReference type="Pfam" id="PF13242">
    <property type="entry name" value="Hydrolase_like"/>
    <property type="match status" value="1"/>
</dbReference>
<evidence type="ECO:0000313" key="5">
    <source>
        <dbReference type="EMBL" id="OIN98646.1"/>
    </source>
</evidence>
<feature type="active site" description="Nucleophile" evidence="2">
    <location>
        <position position="9"/>
    </location>
</feature>
<dbReference type="Pfam" id="PF13344">
    <property type="entry name" value="Hydrolase_6"/>
    <property type="match status" value="1"/>
</dbReference>
<name>A0A1J4SKV4_9BACT</name>
<proteinExistence type="inferred from homology"/>
<feature type="binding site" evidence="4">
    <location>
        <position position="218"/>
    </location>
    <ligand>
        <name>Mg(2+)</name>
        <dbReference type="ChEBI" id="CHEBI:18420"/>
    </ligand>
</feature>
<dbReference type="PIRSF" id="PIRSF000915">
    <property type="entry name" value="PGP-type_phosphatase"/>
    <property type="match status" value="1"/>
</dbReference>
<keyword evidence="4" id="KW-0479">Metal-binding</keyword>
<dbReference type="Gene3D" id="3.40.50.1000">
    <property type="entry name" value="HAD superfamily/HAD-like"/>
    <property type="match status" value="2"/>
</dbReference>
<dbReference type="GO" id="GO:0005737">
    <property type="term" value="C:cytoplasm"/>
    <property type="evidence" value="ECO:0007669"/>
    <property type="project" value="TreeGrafter"/>
</dbReference>
<evidence type="ECO:0008006" key="7">
    <source>
        <dbReference type="Google" id="ProtNLM"/>
    </source>
</evidence>
<dbReference type="InterPro" id="IPR036412">
    <property type="entry name" value="HAD-like_sf"/>
</dbReference>
<dbReference type="GO" id="GO:0046872">
    <property type="term" value="F:metal ion binding"/>
    <property type="evidence" value="ECO:0007669"/>
    <property type="project" value="UniProtKB-KW"/>
</dbReference>
<gene>
    <name evidence="5" type="ORF">AUJ66_00625</name>
</gene>
<accession>A0A1J4SKV4</accession>
<keyword evidence="4" id="KW-0460">Magnesium</keyword>
<evidence type="ECO:0000256" key="4">
    <source>
        <dbReference type="PIRSR" id="PIRSR000915-3"/>
    </source>
</evidence>
<comment type="similarity">
    <text evidence="1">Belongs to the HAD-like hydrolase superfamily.</text>
</comment>
<evidence type="ECO:0000256" key="2">
    <source>
        <dbReference type="PIRSR" id="PIRSR000915-1"/>
    </source>
</evidence>
<feature type="binding site" evidence="4">
    <location>
        <position position="11"/>
    </location>
    <ligand>
        <name>Mg(2+)</name>
        <dbReference type="ChEBI" id="CHEBI:18420"/>
    </ligand>
</feature>
<dbReference type="SUPFAM" id="SSF56784">
    <property type="entry name" value="HAD-like"/>
    <property type="match status" value="1"/>
</dbReference>
<dbReference type="STRING" id="1817893.AUJ66_00625"/>
<evidence type="ECO:0000256" key="1">
    <source>
        <dbReference type="PIRNR" id="PIRNR000915"/>
    </source>
</evidence>
<dbReference type="GO" id="GO:0016791">
    <property type="term" value="F:phosphatase activity"/>
    <property type="evidence" value="ECO:0007669"/>
    <property type="project" value="TreeGrafter"/>
</dbReference>
<dbReference type="InterPro" id="IPR023214">
    <property type="entry name" value="HAD_sf"/>
</dbReference>
<reference evidence="5 6" key="1">
    <citation type="journal article" date="2016" name="Environ. Microbiol.">
        <title>Genomic resolution of a cold subsurface aquifer community provides metabolic insights for novel microbes adapted to high CO concentrations.</title>
        <authorList>
            <person name="Probst A.J."/>
            <person name="Castelle C.J."/>
            <person name="Singh A."/>
            <person name="Brown C.T."/>
            <person name="Anantharaman K."/>
            <person name="Sharon I."/>
            <person name="Hug L.A."/>
            <person name="Burstein D."/>
            <person name="Emerson J.B."/>
            <person name="Thomas B.C."/>
            <person name="Banfield J.F."/>
        </authorList>
    </citation>
    <scope>NUCLEOTIDE SEQUENCE [LARGE SCALE GENOMIC DNA]</scope>
    <source>
        <strain evidence="5">CG1_02_38_46</strain>
    </source>
</reference>
<dbReference type="PANTHER" id="PTHR19288:SF46">
    <property type="entry name" value="HALOACID DEHALOGENASE-LIKE HYDROLASE DOMAIN-CONTAINING PROTEIN 2"/>
    <property type="match status" value="1"/>
</dbReference>
<evidence type="ECO:0000313" key="6">
    <source>
        <dbReference type="Proteomes" id="UP000182278"/>
    </source>
</evidence>
<protein>
    <recommendedName>
        <fullName evidence="7">Hydrolase</fullName>
    </recommendedName>
</protein>
<evidence type="ECO:0000256" key="3">
    <source>
        <dbReference type="PIRSR" id="PIRSR000915-2"/>
    </source>
</evidence>
<comment type="cofactor">
    <cofactor evidence="4">
        <name>Mg(2+)</name>
        <dbReference type="ChEBI" id="CHEBI:18420"/>
    </cofactor>
    <text evidence="4">Divalent metal ions. Mg(2+) is the most effective.</text>
</comment>
<dbReference type="EMBL" id="MNUO01000007">
    <property type="protein sequence ID" value="OIN98646.1"/>
    <property type="molecule type" value="Genomic_DNA"/>
</dbReference>
<feature type="binding site" evidence="4">
    <location>
        <position position="9"/>
    </location>
    <ligand>
        <name>Mg(2+)</name>
        <dbReference type="ChEBI" id="CHEBI:18420"/>
    </ligand>
</feature>
<feature type="active site" description="Proton donor" evidence="2">
    <location>
        <position position="11"/>
    </location>
</feature>
<dbReference type="PANTHER" id="PTHR19288">
    <property type="entry name" value="4-NITROPHENYLPHOSPHATASE-RELATED"/>
    <property type="match status" value="1"/>
</dbReference>
<sequence length="273" mass="30950">MLMATLIFDLDGVIWRGTILINRKIPAIIEKFRRNRHKIYFLTNNSTRSQSGYQKKLEKLGIKSKRSEIICSANAIRMYLEKRIKKDFGNPGFKPKIFVIGTLPLKKEIKKVPAKILKLNDKDKADYVVVGMDWHFTYKKMRRASSELINGAKFIATNADKTFPEKNTISPGCGSLLAAISTASGKKPYIIGKPNPEIIRIVLGKKSLKNEKTYFIGDRLDTDIIFANRMGFIPVMVLSGATTQKMAREAKGLHKPEYIIKDVTGMRKIIKNI</sequence>
<dbReference type="Proteomes" id="UP000182278">
    <property type="component" value="Unassembled WGS sequence"/>
</dbReference>